<feature type="non-terminal residue" evidence="1">
    <location>
        <position position="1"/>
    </location>
</feature>
<comment type="caution">
    <text evidence="1">The sequence shown here is derived from an EMBL/GenBank/DDBJ whole genome shotgun (WGS) entry which is preliminary data.</text>
</comment>
<sequence>TGHLIELAKTKKWDNVCRCLAEIVELVENEETTTAYQAEQWVASYLMDNIPQTTHWQESAYLNKPFVTTATIHIHAPDLRKHMQIVQRENMVPHVELCESLRIAGFTRASLTFRYEGKVCRRSFWKRNVTLPIGAEKKVKKQNQVQS</sequence>
<dbReference type="AlphaFoldDB" id="A0A0F9FDW6"/>
<evidence type="ECO:0000313" key="1">
    <source>
        <dbReference type="EMBL" id="KKL55475.1"/>
    </source>
</evidence>
<proteinExistence type="predicted"/>
<reference evidence="1" key="1">
    <citation type="journal article" date="2015" name="Nature">
        <title>Complex archaea that bridge the gap between prokaryotes and eukaryotes.</title>
        <authorList>
            <person name="Spang A."/>
            <person name="Saw J.H."/>
            <person name="Jorgensen S.L."/>
            <person name="Zaremba-Niedzwiedzka K."/>
            <person name="Martijn J."/>
            <person name="Lind A.E."/>
            <person name="van Eijk R."/>
            <person name="Schleper C."/>
            <person name="Guy L."/>
            <person name="Ettema T.J."/>
        </authorList>
    </citation>
    <scope>NUCLEOTIDE SEQUENCE</scope>
</reference>
<gene>
    <name evidence="1" type="ORF">LCGC14_2255050</name>
</gene>
<accession>A0A0F9FDW6</accession>
<name>A0A0F9FDW6_9ZZZZ</name>
<organism evidence="1">
    <name type="scientific">marine sediment metagenome</name>
    <dbReference type="NCBI Taxonomy" id="412755"/>
    <lineage>
        <taxon>unclassified sequences</taxon>
        <taxon>metagenomes</taxon>
        <taxon>ecological metagenomes</taxon>
    </lineage>
</organism>
<protein>
    <submittedName>
        <fullName evidence="1">Uncharacterized protein</fullName>
    </submittedName>
</protein>
<dbReference type="EMBL" id="LAZR01030828">
    <property type="protein sequence ID" value="KKL55475.1"/>
    <property type="molecule type" value="Genomic_DNA"/>
</dbReference>